<evidence type="ECO:0000259" key="5">
    <source>
        <dbReference type="PROSITE" id="PS51294"/>
    </source>
</evidence>
<protein>
    <submittedName>
        <fullName evidence="7">Uncharacterized protein</fullName>
    </submittedName>
</protein>
<name>A0AAV0SWB6_9STRA</name>
<comment type="caution">
    <text evidence="7">The sequence shown here is derived from an EMBL/GenBank/DDBJ whole genome shotgun (WGS) entry which is preliminary data.</text>
</comment>
<organism evidence="7 9">
    <name type="scientific">Peronospora farinosa</name>
    <dbReference type="NCBI Taxonomy" id="134698"/>
    <lineage>
        <taxon>Eukaryota</taxon>
        <taxon>Sar</taxon>
        <taxon>Stramenopiles</taxon>
        <taxon>Oomycota</taxon>
        <taxon>Peronosporomycetes</taxon>
        <taxon>Peronosporales</taxon>
        <taxon>Peronosporaceae</taxon>
        <taxon>Peronospora</taxon>
    </lineage>
</organism>
<reference evidence="6 8" key="1">
    <citation type="submission" date="2021-11" db="EMBL/GenBank/DDBJ databases">
        <authorList>
            <person name="Islam A."/>
            <person name="Islam S."/>
            <person name="Flora M.S."/>
            <person name="Rahman M."/>
            <person name="Ziaur R.M."/>
            <person name="Epstein J.H."/>
            <person name="Hassan M."/>
            <person name="Klassen M."/>
            <person name="Woodard K."/>
            <person name="Webb A."/>
            <person name="Webby R.J."/>
            <person name="El Zowalaty M.E."/>
        </authorList>
    </citation>
    <scope>NUCLEOTIDE SEQUENCE [LARGE SCALE GENOMIC DNA]</scope>
    <source>
        <strain evidence="6">Pf1</strain>
    </source>
</reference>
<dbReference type="Proteomes" id="UP001159659">
    <property type="component" value="Unassembled WGS sequence"/>
</dbReference>
<dbReference type="PROSITE" id="PS50090">
    <property type="entry name" value="MYB_LIKE"/>
    <property type="match status" value="3"/>
</dbReference>
<evidence type="ECO:0000256" key="3">
    <source>
        <dbReference type="SAM" id="MobiDB-lite"/>
    </source>
</evidence>
<dbReference type="GO" id="GO:0000981">
    <property type="term" value="F:DNA-binding transcription factor activity, RNA polymerase II-specific"/>
    <property type="evidence" value="ECO:0007669"/>
    <property type="project" value="TreeGrafter"/>
</dbReference>
<reference evidence="7" key="2">
    <citation type="submission" date="2022-12" db="EMBL/GenBank/DDBJ databases">
        <authorList>
            <person name="Webb A."/>
        </authorList>
    </citation>
    <scope>NUCLEOTIDE SEQUENCE</scope>
    <source>
        <strain evidence="7">Pf2</strain>
    </source>
</reference>
<dbReference type="InterPro" id="IPR001005">
    <property type="entry name" value="SANT/Myb"/>
</dbReference>
<feature type="domain" description="HTH myb-type" evidence="5">
    <location>
        <begin position="132"/>
        <end position="186"/>
    </location>
</feature>
<sequence>MMELRYSPYQRKKSSRKAKATTETGVRSRHEVLHWTPDEDSLLRDGVCQFGGKNWKAISGRIERRSSEECSKRWATLQGLDTVVKRPWSEEEDMKMLHLVGKYGASKWSVIASYLKDRNGKQCRERWHNQLNPAIKKTPWTEEEDAIILRLQAQLGNCWAKITAALPGRTDNSVKNHWHSSLRTLGKSAGGSDASSQRHLANPKRCKSKKKPRKAKTTKKEQEKLRSDGLAACDHVARDAAPACATDDVAATIEAHVTPSDTSPTILPADSFASPVVGCAGAMVAPGDDYGLLSPESVSDVNNFDLYMYSCAQTIKEDVIKAQAVIDNILDPMGMGGYSGNSSTQQCGPDPCGDEKILSQSFQHSLATWHANDDNFCRSASSDLLSDPTSAAQPSFGLDELILDSLHDVCGGELQAKTDSISNAPSGVVAQANQRSMNATEWGTCNTSSSPTVDTAGSTFASTPTYMTPNLSPIDETIDQIDDTLFLIKDEPTVNVDETLFLPKEEVLSDSMTCMVPSVEFNFSEGIPGGATFSSLLDVEM</sequence>
<dbReference type="InterPro" id="IPR009057">
    <property type="entry name" value="Homeodomain-like_sf"/>
</dbReference>
<dbReference type="GO" id="GO:0005634">
    <property type="term" value="C:nucleus"/>
    <property type="evidence" value="ECO:0007669"/>
    <property type="project" value="TreeGrafter"/>
</dbReference>
<feature type="domain" description="HTH myb-type" evidence="5">
    <location>
        <begin position="80"/>
        <end position="131"/>
    </location>
</feature>
<evidence type="ECO:0000313" key="6">
    <source>
        <dbReference type="EMBL" id="CAH0493441.1"/>
    </source>
</evidence>
<dbReference type="FunFam" id="1.10.10.60:FF:000010">
    <property type="entry name" value="Transcriptional activator Myb isoform A"/>
    <property type="match status" value="1"/>
</dbReference>
<dbReference type="CDD" id="cd00167">
    <property type="entry name" value="SANT"/>
    <property type="match status" value="3"/>
</dbReference>
<gene>
    <name evidence="6" type="ORF">PFR001_LOCUS8573</name>
    <name evidence="7" type="ORF">PFR002_LOCUS1972</name>
</gene>
<feature type="domain" description="HTH myb-type" evidence="5">
    <location>
        <begin position="35"/>
        <end position="74"/>
    </location>
</feature>
<evidence type="ECO:0000259" key="4">
    <source>
        <dbReference type="PROSITE" id="PS50090"/>
    </source>
</evidence>
<proteinExistence type="predicted"/>
<keyword evidence="8" id="KW-1185">Reference proteome</keyword>
<feature type="region of interest" description="Disordered" evidence="3">
    <location>
        <begin position="183"/>
        <end position="226"/>
    </location>
</feature>
<dbReference type="SMART" id="SM00717">
    <property type="entry name" value="SANT"/>
    <property type="match status" value="3"/>
</dbReference>
<dbReference type="Pfam" id="PF00249">
    <property type="entry name" value="Myb_DNA-binding"/>
    <property type="match status" value="1"/>
</dbReference>
<dbReference type="PANTHER" id="PTHR45614:SF274">
    <property type="entry name" value="MYB-LIKE DNA-BINDING PROTEIN"/>
    <property type="match status" value="1"/>
</dbReference>
<accession>A0AAV0SWB6</accession>
<evidence type="ECO:0000313" key="8">
    <source>
        <dbReference type="Proteomes" id="UP001157938"/>
    </source>
</evidence>
<feature type="domain" description="Myb-like" evidence="4">
    <location>
        <begin position="35"/>
        <end position="78"/>
    </location>
</feature>
<keyword evidence="2" id="KW-0238">DNA-binding</keyword>
<dbReference type="PROSITE" id="PS51294">
    <property type="entry name" value="HTH_MYB"/>
    <property type="match status" value="3"/>
</dbReference>
<keyword evidence="1" id="KW-0677">Repeat</keyword>
<dbReference type="InterPro" id="IPR050560">
    <property type="entry name" value="MYB_TF"/>
</dbReference>
<feature type="domain" description="Myb-like" evidence="4">
    <location>
        <begin position="132"/>
        <end position="182"/>
    </location>
</feature>
<evidence type="ECO:0000256" key="1">
    <source>
        <dbReference type="ARBA" id="ARBA00022737"/>
    </source>
</evidence>
<evidence type="ECO:0000313" key="9">
    <source>
        <dbReference type="Proteomes" id="UP001159659"/>
    </source>
</evidence>
<feature type="compositionally biased region" description="Basic residues" evidence="3">
    <location>
        <begin position="201"/>
        <end position="217"/>
    </location>
</feature>
<dbReference type="GO" id="GO:0000978">
    <property type="term" value="F:RNA polymerase II cis-regulatory region sequence-specific DNA binding"/>
    <property type="evidence" value="ECO:0007669"/>
    <property type="project" value="TreeGrafter"/>
</dbReference>
<feature type="region of interest" description="Disordered" evidence="3">
    <location>
        <begin position="1"/>
        <end position="25"/>
    </location>
</feature>
<dbReference type="EMBL" id="CANTFK010000208">
    <property type="protein sequence ID" value="CAI5709208.1"/>
    <property type="molecule type" value="Genomic_DNA"/>
</dbReference>
<dbReference type="Gene3D" id="1.10.10.60">
    <property type="entry name" value="Homeodomain-like"/>
    <property type="match status" value="3"/>
</dbReference>
<evidence type="ECO:0000256" key="2">
    <source>
        <dbReference type="ARBA" id="ARBA00023125"/>
    </source>
</evidence>
<dbReference type="SUPFAM" id="SSF46689">
    <property type="entry name" value="Homeodomain-like"/>
    <property type="match status" value="2"/>
</dbReference>
<dbReference type="Proteomes" id="UP001157938">
    <property type="component" value="Unassembled WGS sequence"/>
</dbReference>
<dbReference type="AlphaFoldDB" id="A0AAV0SWB6"/>
<dbReference type="PANTHER" id="PTHR45614">
    <property type="entry name" value="MYB PROTEIN-RELATED"/>
    <property type="match status" value="1"/>
</dbReference>
<dbReference type="InterPro" id="IPR017930">
    <property type="entry name" value="Myb_dom"/>
</dbReference>
<feature type="compositionally biased region" description="Basic residues" evidence="3">
    <location>
        <begin position="10"/>
        <end position="19"/>
    </location>
</feature>
<evidence type="ECO:0000313" key="7">
    <source>
        <dbReference type="EMBL" id="CAI5709208.1"/>
    </source>
</evidence>
<feature type="domain" description="Myb-like" evidence="4">
    <location>
        <begin position="85"/>
        <end position="131"/>
    </location>
</feature>
<dbReference type="Pfam" id="PF13921">
    <property type="entry name" value="Myb_DNA-bind_6"/>
    <property type="match status" value="1"/>
</dbReference>
<dbReference type="EMBL" id="CAKLBC010001723">
    <property type="protein sequence ID" value="CAH0493441.1"/>
    <property type="molecule type" value="Genomic_DNA"/>
</dbReference>